<dbReference type="InterPro" id="IPR005715">
    <property type="entry name" value="Glu_5kinase/COase_Synthase"/>
</dbReference>
<evidence type="ECO:0000256" key="2">
    <source>
        <dbReference type="ARBA" id="ARBA00022605"/>
    </source>
</evidence>
<keyword evidence="6 8" id="KW-0418">Kinase</keyword>
<reference evidence="10 11" key="1">
    <citation type="submission" date="2018-05" db="EMBL/GenBank/DDBJ databases">
        <title>Marinilabilia rubrum sp. nov., isolated from saltern sediment.</title>
        <authorList>
            <person name="Zhang R."/>
        </authorList>
    </citation>
    <scope>NUCLEOTIDE SEQUENCE [LARGE SCALE GENOMIC DNA]</scope>
    <source>
        <strain evidence="10 11">WTE16</strain>
    </source>
</reference>
<dbReference type="InterPro" id="IPR015947">
    <property type="entry name" value="PUA-like_sf"/>
</dbReference>
<dbReference type="Gene3D" id="3.40.1160.10">
    <property type="entry name" value="Acetylglutamate kinase-like"/>
    <property type="match status" value="1"/>
</dbReference>
<organism evidence="10 11">
    <name type="scientific">Marinilabilia rubra</name>
    <dbReference type="NCBI Taxonomy" id="2162893"/>
    <lineage>
        <taxon>Bacteria</taxon>
        <taxon>Pseudomonadati</taxon>
        <taxon>Bacteroidota</taxon>
        <taxon>Bacteroidia</taxon>
        <taxon>Marinilabiliales</taxon>
        <taxon>Marinilabiliaceae</taxon>
        <taxon>Marinilabilia</taxon>
    </lineage>
</organism>
<dbReference type="CDD" id="cd04242">
    <property type="entry name" value="AAK_G5K_ProB"/>
    <property type="match status" value="1"/>
</dbReference>
<feature type="binding site" evidence="8">
    <location>
        <position position="14"/>
    </location>
    <ligand>
        <name>ATP</name>
        <dbReference type="ChEBI" id="CHEBI:30616"/>
    </ligand>
</feature>
<dbReference type="GO" id="GO:0005524">
    <property type="term" value="F:ATP binding"/>
    <property type="evidence" value="ECO:0007669"/>
    <property type="project" value="UniProtKB-KW"/>
</dbReference>
<feature type="binding site" evidence="8">
    <location>
        <position position="54"/>
    </location>
    <ligand>
        <name>substrate</name>
    </ligand>
</feature>
<dbReference type="GO" id="GO:0005829">
    <property type="term" value="C:cytosol"/>
    <property type="evidence" value="ECO:0007669"/>
    <property type="project" value="TreeGrafter"/>
</dbReference>
<comment type="caution">
    <text evidence="10">The sequence shown here is derived from an EMBL/GenBank/DDBJ whole genome shotgun (WGS) entry which is preliminary data.</text>
</comment>
<dbReference type="InterPro" id="IPR011529">
    <property type="entry name" value="Glu_5kinase"/>
</dbReference>
<dbReference type="PROSITE" id="PS50890">
    <property type="entry name" value="PUA"/>
    <property type="match status" value="1"/>
</dbReference>
<dbReference type="EC" id="2.7.2.11" evidence="8"/>
<dbReference type="Pfam" id="PF01472">
    <property type="entry name" value="PUA"/>
    <property type="match status" value="1"/>
</dbReference>
<dbReference type="InterPro" id="IPR041739">
    <property type="entry name" value="G5K_ProB"/>
</dbReference>
<comment type="function">
    <text evidence="8">Catalyzes the transfer of a phosphate group to glutamate to form L-glutamate 5-phosphate.</text>
</comment>
<accession>A0A2U2BEK2</accession>
<dbReference type="InterPro" id="IPR002478">
    <property type="entry name" value="PUA"/>
</dbReference>
<dbReference type="PANTHER" id="PTHR43654:SF1">
    <property type="entry name" value="ISOPENTENYL PHOSPHATE KINASE"/>
    <property type="match status" value="1"/>
</dbReference>
<sequence>MNTESLYYNSVTIKVGSNVLTQSNGMLDYQRIEHLAAQISDLHKHGTRVILVSSGAVAAGRSMVQSNGTKDPVSQRQLLSSVGQVKLVNLYSQLFEDHNLTCAQVLVTKQDFSTREHYLNMKNCLSVLLDNGIVPIVNENDAVSVTALMFTDNDELAGLLSSMMNTDALFVLSNVDGIYTGMPGDEGAELVPLIREGREDLSSFISTTKSDFGRGGMLTKCRIAQKTAASGINVHIANGTRDNIILDLATSPESVQHTRFEANSPRPAIKKWMAYAEGFAKAEIVVNQGARSALTGPKARSVLLAGVVSFLGDFKKGDLLRIRDEEGVLIGIGRAQYEKALAERHLEDDKYRPLVHYDYLFIFPDVH</sequence>
<dbReference type="GO" id="GO:0055129">
    <property type="term" value="P:L-proline biosynthetic process"/>
    <property type="evidence" value="ECO:0007669"/>
    <property type="project" value="UniProtKB-UniRule"/>
</dbReference>
<dbReference type="AlphaFoldDB" id="A0A2U2BEK2"/>
<dbReference type="GO" id="GO:0003723">
    <property type="term" value="F:RNA binding"/>
    <property type="evidence" value="ECO:0007669"/>
    <property type="project" value="InterPro"/>
</dbReference>
<comment type="pathway">
    <text evidence="8">Amino-acid biosynthesis; L-proline biosynthesis; L-glutamate 5-semialdehyde from L-glutamate: step 1/2.</text>
</comment>
<evidence type="ECO:0000256" key="7">
    <source>
        <dbReference type="ARBA" id="ARBA00022840"/>
    </source>
</evidence>
<evidence type="ECO:0000256" key="4">
    <source>
        <dbReference type="ARBA" id="ARBA00022679"/>
    </source>
</evidence>
<dbReference type="GO" id="GO:0004349">
    <property type="term" value="F:glutamate 5-kinase activity"/>
    <property type="evidence" value="ECO:0007669"/>
    <property type="project" value="UniProtKB-UniRule"/>
</dbReference>
<dbReference type="UniPathway" id="UPA00098">
    <property type="reaction ID" value="UER00359"/>
</dbReference>
<dbReference type="PRINTS" id="PR00474">
    <property type="entry name" value="GLU5KINASE"/>
</dbReference>
<comment type="catalytic activity">
    <reaction evidence="8">
        <text>L-glutamate + ATP = L-glutamyl 5-phosphate + ADP</text>
        <dbReference type="Rhea" id="RHEA:14877"/>
        <dbReference type="ChEBI" id="CHEBI:29985"/>
        <dbReference type="ChEBI" id="CHEBI:30616"/>
        <dbReference type="ChEBI" id="CHEBI:58274"/>
        <dbReference type="ChEBI" id="CHEBI:456216"/>
        <dbReference type="EC" id="2.7.2.11"/>
    </reaction>
</comment>
<feature type="domain" description="PUA" evidence="9">
    <location>
        <begin position="282"/>
        <end position="356"/>
    </location>
</feature>
<dbReference type="InterPro" id="IPR036393">
    <property type="entry name" value="AceGlu_kinase-like_sf"/>
</dbReference>
<dbReference type="OrthoDB" id="9804434at2"/>
<keyword evidence="7 8" id="KW-0067">ATP-binding</keyword>
<dbReference type="Gene3D" id="2.30.130.10">
    <property type="entry name" value="PUA domain"/>
    <property type="match status" value="1"/>
</dbReference>
<dbReference type="SMART" id="SM00359">
    <property type="entry name" value="PUA"/>
    <property type="match status" value="1"/>
</dbReference>
<keyword evidence="11" id="KW-1185">Reference proteome</keyword>
<dbReference type="InterPro" id="IPR001048">
    <property type="entry name" value="Asp/Glu/Uridylate_kinase"/>
</dbReference>
<feature type="binding site" evidence="8">
    <location>
        <position position="141"/>
    </location>
    <ligand>
        <name>substrate</name>
    </ligand>
</feature>
<dbReference type="PANTHER" id="PTHR43654">
    <property type="entry name" value="GLUTAMATE 5-KINASE"/>
    <property type="match status" value="1"/>
</dbReference>
<comment type="subcellular location">
    <subcellularLocation>
        <location evidence="8">Cytoplasm</location>
    </subcellularLocation>
</comment>
<feature type="binding site" evidence="8">
    <location>
        <position position="153"/>
    </location>
    <ligand>
        <name>substrate</name>
    </ligand>
</feature>
<evidence type="ECO:0000259" key="9">
    <source>
        <dbReference type="SMART" id="SM00359"/>
    </source>
</evidence>
<dbReference type="Proteomes" id="UP000244956">
    <property type="component" value="Unassembled WGS sequence"/>
</dbReference>
<dbReference type="InterPro" id="IPR001057">
    <property type="entry name" value="Glu/AcGlu_kinase"/>
</dbReference>
<comment type="caution">
    <text evidence="8">Lacks conserved residue(s) required for the propagation of feature annotation.</text>
</comment>
<protein>
    <recommendedName>
        <fullName evidence="8">Glutamate 5-kinase</fullName>
        <ecNumber evidence="8">2.7.2.11</ecNumber>
    </recommendedName>
    <alternativeName>
        <fullName evidence="8">Gamma-glutamyl kinase</fullName>
        <shortName evidence="8">GK</shortName>
    </alternativeName>
</protein>
<dbReference type="FunFam" id="3.40.1160.10:FF:000040">
    <property type="entry name" value="Glutamate 5-kinase"/>
    <property type="match status" value="1"/>
</dbReference>
<dbReference type="SUPFAM" id="SSF53633">
    <property type="entry name" value="Carbamate kinase-like"/>
    <property type="match status" value="1"/>
</dbReference>
<proteinExistence type="inferred from homology"/>
<dbReference type="EMBL" id="QEWP01000001">
    <property type="protein sequence ID" value="PWE01463.1"/>
    <property type="molecule type" value="Genomic_DNA"/>
</dbReference>
<keyword evidence="2 8" id="KW-0028">Amino-acid biosynthesis</keyword>
<dbReference type="PIRSF" id="PIRSF000729">
    <property type="entry name" value="GK"/>
    <property type="match status" value="1"/>
</dbReference>
<name>A0A2U2BEK2_9BACT</name>
<keyword evidence="3 8" id="KW-0641">Proline biosynthesis</keyword>
<dbReference type="Pfam" id="PF00696">
    <property type="entry name" value="AA_kinase"/>
    <property type="match status" value="1"/>
</dbReference>
<evidence type="ECO:0000256" key="6">
    <source>
        <dbReference type="ARBA" id="ARBA00022777"/>
    </source>
</evidence>
<keyword evidence="1 8" id="KW-0963">Cytoplasm</keyword>
<keyword evidence="4 8" id="KW-0808">Transferase</keyword>
<evidence type="ECO:0000313" key="10">
    <source>
        <dbReference type="EMBL" id="PWE01463.1"/>
    </source>
</evidence>
<keyword evidence="5 8" id="KW-0547">Nucleotide-binding</keyword>
<dbReference type="SUPFAM" id="SSF88697">
    <property type="entry name" value="PUA domain-like"/>
    <property type="match status" value="1"/>
</dbReference>
<evidence type="ECO:0000313" key="11">
    <source>
        <dbReference type="Proteomes" id="UP000244956"/>
    </source>
</evidence>
<evidence type="ECO:0000256" key="8">
    <source>
        <dbReference type="HAMAP-Rule" id="MF_00456"/>
    </source>
</evidence>
<comment type="similarity">
    <text evidence="8">Belongs to the glutamate 5-kinase family.</text>
</comment>
<dbReference type="HAMAP" id="MF_00456">
    <property type="entry name" value="ProB"/>
    <property type="match status" value="1"/>
</dbReference>
<dbReference type="NCBIfam" id="TIGR01027">
    <property type="entry name" value="proB"/>
    <property type="match status" value="1"/>
</dbReference>
<evidence type="ECO:0000256" key="3">
    <source>
        <dbReference type="ARBA" id="ARBA00022650"/>
    </source>
</evidence>
<evidence type="ECO:0000256" key="5">
    <source>
        <dbReference type="ARBA" id="ARBA00022741"/>
    </source>
</evidence>
<evidence type="ECO:0000256" key="1">
    <source>
        <dbReference type="ARBA" id="ARBA00022490"/>
    </source>
</evidence>
<gene>
    <name evidence="8 10" type="primary">proB</name>
    <name evidence="10" type="ORF">DDZ16_01500</name>
</gene>
<dbReference type="InterPro" id="IPR036974">
    <property type="entry name" value="PUA_sf"/>
</dbReference>